<proteinExistence type="predicted"/>
<dbReference type="Proteomes" id="UP000054099">
    <property type="component" value="Unassembled WGS sequence"/>
</dbReference>
<dbReference type="GO" id="GO:0003677">
    <property type="term" value="F:DNA binding"/>
    <property type="evidence" value="ECO:0007669"/>
    <property type="project" value="InterPro"/>
</dbReference>
<accession>A0A0V8J9A1</accession>
<dbReference type="InterPro" id="IPR010982">
    <property type="entry name" value="Lambda_DNA-bd_dom_sf"/>
</dbReference>
<sequence>MEISSVEFRKIRETFRMSQSVFGQALGISAAQVNRIERDKRNLTDRVKRTLIDEFVLTPETLAETLAIHDRYKRPSCG</sequence>
<dbReference type="CDD" id="cd00093">
    <property type="entry name" value="HTH_XRE"/>
    <property type="match status" value="1"/>
</dbReference>
<name>A0A0V8J9A1_9BACL</name>
<gene>
    <name evidence="2" type="ORF">AS030_12690</name>
</gene>
<evidence type="ECO:0000313" key="2">
    <source>
        <dbReference type="EMBL" id="KSU83416.1"/>
    </source>
</evidence>
<dbReference type="EMBL" id="LNQN01000002">
    <property type="protein sequence ID" value="KSU83416.1"/>
    <property type="molecule type" value="Genomic_DNA"/>
</dbReference>
<keyword evidence="3" id="KW-1185">Reference proteome</keyword>
<comment type="caution">
    <text evidence="2">The sequence shown here is derived from an EMBL/GenBank/DDBJ whole genome shotgun (WGS) entry which is preliminary data.</text>
</comment>
<feature type="domain" description="HTH cro/C1-type" evidence="1">
    <location>
        <begin position="8"/>
        <end position="62"/>
    </location>
</feature>
<dbReference type="Pfam" id="PF01381">
    <property type="entry name" value="HTH_3"/>
    <property type="match status" value="1"/>
</dbReference>
<reference evidence="2 3" key="1">
    <citation type="journal article" date="2014" name="Antonie Van Leeuwenhoek">
        <title>Fictibacillus enclensis sp. nov., isolated from marine sediment.</title>
        <authorList>
            <person name="Dastager S.G."/>
            <person name="Mawlankar R."/>
            <person name="Srinivasan K."/>
            <person name="Tang S.K."/>
            <person name="Lee J.C."/>
            <person name="Ramana V.V."/>
            <person name="Shouche Y.S."/>
        </authorList>
    </citation>
    <scope>NUCLEOTIDE SEQUENCE [LARGE SCALE GENOMIC DNA]</scope>
    <source>
        <strain evidence="2 3">NIO-1003</strain>
    </source>
</reference>
<dbReference type="SUPFAM" id="SSF47413">
    <property type="entry name" value="lambda repressor-like DNA-binding domains"/>
    <property type="match status" value="1"/>
</dbReference>
<evidence type="ECO:0000259" key="1">
    <source>
        <dbReference type="PROSITE" id="PS50943"/>
    </source>
</evidence>
<evidence type="ECO:0000313" key="3">
    <source>
        <dbReference type="Proteomes" id="UP000054099"/>
    </source>
</evidence>
<dbReference type="RefSeq" id="WP_061972254.1">
    <property type="nucleotide sequence ID" value="NZ_FMAV01000002.1"/>
</dbReference>
<dbReference type="PROSITE" id="PS50943">
    <property type="entry name" value="HTH_CROC1"/>
    <property type="match status" value="1"/>
</dbReference>
<protein>
    <recommendedName>
        <fullName evidence="1">HTH cro/C1-type domain-containing protein</fullName>
    </recommendedName>
</protein>
<dbReference type="InterPro" id="IPR001387">
    <property type="entry name" value="Cro/C1-type_HTH"/>
</dbReference>
<dbReference type="AlphaFoldDB" id="A0A0V8J9A1"/>
<organism evidence="2 3">
    <name type="scientific">Fictibacillus enclensis</name>
    <dbReference type="NCBI Taxonomy" id="1017270"/>
    <lineage>
        <taxon>Bacteria</taxon>
        <taxon>Bacillati</taxon>
        <taxon>Bacillota</taxon>
        <taxon>Bacilli</taxon>
        <taxon>Bacillales</taxon>
        <taxon>Fictibacillaceae</taxon>
        <taxon>Fictibacillus</taxon>
    </lineage>
</organism>
<dbReference type="Gene3D" id="1.10.260.40">
    <property type="entry name" value="lambda repressor-like DNA-binding domains"/>
    <property type="match status" value="1"/>
</dbReference>
<dbReference type="SMART" id="SM00530">
    <property type="entry name" value="HTH_XRE"/>
    <property type="match status" value="1"/>
</dbReference>